<keyword evidence="2" id="KW-1185">Reference proteome</keyword>
<dbReference type="PANTHER" id="PTHR34387">
    <property type="entry name" value="SLR1258 PROTEIN"/>
    <property type="match status" value="1"/>
</dbReference>
<dbReference type="RefSeq" id="WP_240254991.1">
    <property type="nucleotide sequence ID" value="NZ_JAKTTI010000011.1"/>
</dbReference>
<dbReference type="GO" id="GO:0006974">
    <property type="term" value="P:DNA damage response"/>
    <property type="evidence" value="ECO:0007669"/>
    <property type="project" value="TreeGrafter"/>
</dbReference>
<comment type="caution">
    <text evidence="1">The sequence shown here is derived from an EMBL/GenBank/DDBJ whole genome shotgun (WGS) entry which is preliminary data.</text>
</comment>
<dbReference type="EMBL" id="JAKTTI010000011">
    <property type="protein sequence ID" value="MCH1625482.1"/>
    <property type="molecule type" value="Genomic_DNA"/>
</dbReference>
<dbReference type="Gene3D" id="3.30.70.2970">
    <property type="entry name" value="Protein of unknown function (DUF541), domain 2"/>
    <property type="match status" value="1"/>
</dbReference>
<dbReference type="InterPro" id="IPR052022">
    <property type="entry name" value="26kDa_periplasmic_antigen"/>
</dbReference>
<dbReference type="InterPro" id="IPR007497">
    <property type="entry name" value="SIMPL/DUF541"/>
</dbReference>
<dbReference type="Gene3D" id="3.30.110.170">
    <property type="entry name" value="Protein of unknown function (DUF541), domain 1"/>
    <property type="match status" value="1"/>
</dbReference>
<name>A0AAW5E604_9BACI</name>
<reference evidence="1" key="1">
    <citation type="submission" date="2022-02" db="EMBL/GenBank/DDBJ databases">
        <title>Fredinandcohnia quinoae sp. nov. isolated from Chenopodium quinoa seeds.</title>
        <authorList>
            <person name="Saati-Santamaria Z."/>
            <person name="Flores-Felix J.D."/>
            <person name="Igual J.M."/>
            <person name="Velazquez E."/>
            <person name="Garcia-Fraile P."/>
            <person name="Martinez-Molina E."/>
        </authorList>
    </citation>
    <scope>NUCLEOTIDE SEQUENCE</scope>
    <source>
        <strain evidence="1">SECRCQ15</strain>
    </source>
</reference>
<evidence type="ECO:0000313" key="2">
    <source>
        <dbReference type="Proteomes" id="UP001431131"/>
    </source>
</evidence>
<evidence type="ECO:0000313" key="1">
    <source>
        <dbReference type="EMBL" id="MCH1625482.1"/>
    </source>
</evidence>
<dbReference type="PANTHER" id="PTHR34387:SF1">
    <property type="entry name" value="PERIPLASMIC IMMUNOGENIC PROTEIN"/>
    <property type="match status" value="1"/>
</dbReference>
<accession>A0AAW5E604</accession>
<protein>
    <submittedName>
        <fullName evidence="1">SIMPL domain-containing protein</fullName>
    </submittedName>
</protein>
<dbReference type="Pfam" id="PF04402">
    <property type="entry name" value="SIMPL"/>
    <property type="match status" value="1"/>
</dbReference>
<sequence>MYNQLPWLPTTSYRNPHIRNDNNLLKLTGEGSVSANPDMSTITLGVITENENLTTAQQENNQKVASVIHSLSALGIQKENIKTVDYRVEMVYDYENSKQTLRGYRVIHMLQITNNDLARTGMIVDTAIKNGANSVTSIDFSVKNPQNYYSQALALALNNAQAKATALANEMGVKVNIIPILVQEVSQMPPPMPFQATMFAKSEAATPIQPGELKITATIHAHFSYFLLQS</sequence>
<proteinExistence type="predicted"/>
<dbReference type="AlphaFoldDB" id="A0AAW5E604"/>
<gene>
    <name evidence="1" type="ORF">MJG50_09095</name>
</gene>
<dbReference type="Proteomes" id="UP001431131">
    <property type="component" value="Unassembled WGS sequence"/>
</dbReference>
<organism evidence="1 2">
    <name type="scientific">Fredinandcohnia quinoae</name>
    <dbReference type="NCBI Taxonomy" id="2918902"/>
    <lineage>
        <taxon>Bacteria</taxon>
        <taxon>Bacillati</taxon>
        <taxon>Bacillota</taxon>
        <taxon>Bacilli</taxon>
        <taxon>Bacillales</taxon>
        <taxon>Bacillaceae</taxon>
        <taxon>Fredinandcohnia</taxon>
    </lineage>
</organism>